<dbReference type="SUPFAM" id="SSF51735">
    <property type="entry name" value="NAD(P)-binding Rossmann-fold domains"/>
    <property type="match status" value="1"/>
</dbReference>
<organism evidence="4 5">
    <name type="scientific">Truncatella angustata</name>
    <dbReference type="NCBI Taxonomy" id="152316"/>
    <lineage>
        <taxon>Eukaryota</taxon>
        <taxon>Fungi</taxon>
        <taxon>Dikarya</taxon>
        <taxon>Ascomycota</taxon>
        <taxon>Pezizomycotina</taxon>
        <taxon>Sordariomycetes</taxon>
        <taxon>Xylariomycetidae</taxon>
        <taxon>Amphisphaeriales</taxon>
        <taxon>Sporocadaceae</taxon>
        <taxon>Truncatella</taxon>
    </lineage>
</organism>
<evidence type="ECO:0000256" key="1">
    <source>
        <dbReference type="ARBA" id="ARBA00022450"/>
    </source>
</evidence>
<dbReference type="Gene3D" id="3.40.50.720">
    <property type="entry name" value="NAD(P)-binding Rossmann-like Domain"/>
    <property type="match status" value="1"/>
</dbReference>
<dbReference type="InterPro" id="IPR006162">
    <property type="entry name" value="Ppantetheine_attach_site"/>
</dbReference>
<accession>A0A9P8ZY99</accession>
<dbReference type="Gene3D" id="3.40.50.12780">
    <property type="entry name" value="N-terminal domain of ligase-like"/>
    <property type="match status" value="1"/>
</dbReference>
<dbReference type="PANTHER" id="PTHR43439">
    <property type="entry name" value="PHENYLACETATE-COENZYME A LIGASE"/>
    <property type="match status" value="1"/>
</dbReference>
<evidence type="ECO:0000256" key="2">
    <source>
        <dbReference type="ARBA" id="ARBA00022553"/>
    </source>
</evidence>
<dbReference type="InterPro" id="IPR051414">
    <property type="entry name" value="Adenylate-forming_Reductase"/>
</dbReference>
<keyword evidence="1" id="KW-0596">Phosphopantetheine</keyword>
<dbReference type="InterPro" id="IPR013120">
    <property type="entry name" value="FAR_NAD-bd"/>
</dbReference>
<dbReference type="InterPro" id="IPR009081">
    <property type="entry name" value="PP-bd_ACP"/>
</dbReference>
<dbReference type="InterPro" id="IPR000873">
    <property type="entry name" value="AMP-dep_synth/lig_dom"/>
</dbReference>
<dbReference type="PANTHER" id="PTHR43439:SF2">
    <property type="entry name" value="ENZYME, PUTATIVE (JCVI)-RELATED"/>
    <property type="match status" value="1"/>
</dbReference>
<dbReference type="RefSeq" id="XP_045960086.1">
    <property type="nucleotide sequence ID" value="XM_046105344.1"/>
</dbReference>
<comment type="caution">
    <text evidence="4">The sequence shown here is derived from an EMBL/GenBank/DDBJ whole genome shotgun (WGS) entry which is preliminary data.</text>
</comment>
<evidence type="ECO:0000259" key="3">
    <source>
        <dbReference type="PROSITE" id="PS50075"/>
    </source>
</evidence>
<dbReference type="PROSITE" id="PS50075">
    <property type="entry name" value="CARRIER"/>
    <property type="match status" value="1"/>
</dbReference>
<dbReference type="Pfam" id="PF23562">
    <property type="entry name" value="AMP-binding_C_3"/>
    <property type="match status" value="1"/>
</dbReference>
<keyword evidence="5" id="KW-1185">Reference proteome</keyword>
<dbReference type="GeneID" id="70134235"/>
<proteinExistence type="predicted"/>
<dbReference type="InterPro" id="IPR020845">
    <property type="entry name" value="AMP-binding_CS"/>
</dbReference>
<evidence type="ECO:0000313" key="5">
    <source>
        <dbReference type="Proteomes" id="UP000758603"/>
    </source>
</evidence>
<dbReference type="Gene3D" id="1.10.1200.10">
    <property type="entry name" value="ACP-like"/>
    <property type="match status" value="1"/>
</dbReference>
<dbReference type="Pfam" id="PF00550">
    <property type="entry name" value="PP-binding"/>
    <property type="match status" value="1"/>
</dbReference>
<protein>
    <recommendedName>
        <fullName evidence="3">Carrier domain-containing protein</fullName>
    </recommendedName>
</protein>
<dbReference type="InterPro" id="IPR042099">
    <property type="entry name" value="ANL_N_sf"/>
</dbReference>
<sequence length="1052" mass="117977">MARVIGTDVPKYGRRVLLKIIDDKAADEPDAEWISTPRSSDPKDGWEKVTYRQLANAITFAAHKILAEAGQPSQTKFPTIAYIGPSDCRYLIFAFAAIRVGYKSLFISPRNSLEGQIRLFENTDCEYIAHTPEFSDHVDLWLQRRKMKSYVVSPVQEWYADLGLPLIPYERDFEQAQWEPLAVLHTSGSTGFPKPIVVKQGSLAIADAQRLLPKRHGGHPWLAEMEKTGRIFLPMPFFHMAGLFLATIYIFLDTPASIGIASRPLTADLAFKSIKHSGAESTMLPPSVLEEMSQESSHVDCLSKLKMVMFGGGNLSHGAGSKLVDHGTKLGNFISSTEFAPYPIYSQPDPKLWQYFHFASEMGGFDWRKQPGDENIYQLFVKRKDRHPGLQGVFYTFPELDEWDTKDLYRPHPTLEDRWSYYGRADDVIVFSNGEKLNPVSLETIVTSHPQIKGVLVVGANRFEPAMILEPFKHPETEQEARDLIESVWPLVKEANGDTVAHGQIDQNLITLSNPEKPFLRASKGTIQRALTVQSYQEEIDQIYGKSEQNQHNSAPLLDIASEERLMESLQQLFTDRFGTPKLAPETDFFSAGIDSLQVMNACRLISVGLKASGAELSSLLVPREIYSHPTFRSLAAHLYKLSKNRGLQGDFEDEEMSEMKMQLERYTEDLPVSDLTKPAPNDQDQTIILTGSTGALGSYILVSLCQNSNVKKIICLNRSEEGCKRQTQVCGSRGLSRDFDKCEFLQADMSKPYLGLTVEDYDSILSTADRVIHNQWPVNFNMSTASFEPHVRGVRHLVDFSTQAVKRVPIAFISSIGTLERWGKESAVPEERIPDLNLSMGGYGRSKQVASLILDEAATTSGIPVAIIRVGQIAGPRQEKGAWNRQEWLPSLIASSLYLGMLPATLANMNAIDWVPIEDVAHIILEITGVESRVPIEDFAGYFHCVNPDVTTWETLVPAIKEFYGERLEKIVSFDVWLNALQKSQGAIEDPNENPAIKLLDMYQGLQQASMAGMPQMRFAMDRTKAYSKIATDLRAVTPDLMTLWCKQWGF</sequence>
<gene>
    <name evidence="4" type="ORF">BKA67DRAFT_603507</name>
</gene>
<dbReference type="InterPro" id="IPR036736">
    <property type="entry name" value="ACP-like_sf"/>
</dbReference>
<keyword evidence="2" id="KW-0597">Phosphoprotein</keyword>
<evidence type="ECO:0000313" key="4">
    <source>
        <dbReference type="EMBL" id="KAH6655821.1"/>
    </source>
</evidence>
<name>A0A9P8ZY99_9PEZI</name>
<dbReference type="SUPFAM" id="SSF56801">
    <property type="entry name" value="Acetyl-CoA synthetase-like"/>
    <property type="match status" value="1"/>
</dbReference>
<dbReference type="Pfam" id="PF00501">
    <property type="entry name" value="AMP-binding"/>
    <property type="match status" value="1"/>
</dbReference>
<dbReference type="InterPro" id="IPR036291">
    <property type="entry name" value="NAD(P)-bd_dom_sf"/>
</dbReference>
<reference evidence="4" key="1">
    <citation type="journal article" date="2021" name="Nat. Commun.">
        <title>Genetic determinants of endophytism in the Arabidopsis root mycobiome.</title>
        <authorList>
            <person name="Mesny F."/>
            <person name="Miyauchi S."/>
            <person name="Thiergart T."/>
            <person name="Pickel B."/>
            <person name="Atanasova L."/>
            <person name="Karlsson M."/>
            <person name="Huettel B."/>
            <person name="Barry K.W."/>
            <person name="Haridas S."/>
            <person name="Chen C."/>
            <person name="Bauer D."/>
            <person name="Andreopoulos W."/>
            <person name="Pangilinan J."/>
            <person name="LaButti K."/>
            <person name="Riley R."/>
            <person name="Lipzen A."/>
            <person name="Clum A."/>
            <person name="Drula E."/>
            <person name="Henrissat B."/>
            <person name="Kohler A."/>
            <person name="Grigoriev I.V."/>
            <person name="Martin F.M."/>
            <person name="Hacquard S."/>
        </authorList>
    </citation>
    <scope>NUCLEOTIDE SEQUENCE</scope>
    <source>
        <strain evidence="4">MPI-SDFR-AT-0073</strain>
    </source>
</reference>
<dbReference type="PROSITE" id="PS00012">
    <property type="entry name" value="PHOSPHOPANTETHEINE"/>
    <property type="match status" value="1"/>
</dbReference>
<dbReference type="PROSITE" id="PS00455">
    <property type="entry name" value="AMP_BINDING"/>
    <property type="match status" value="1"/>
</dbReference>
<dbReference type="AlphaFoldDB" id="A0A9P8ZY99"/>
<feature type="domain" description="Carrier" evidence="3">
    <location>
        <begin position="561"/>
        <end position="643"/>
    </location>
</feature>
<dbReference type="OrthoDB" id="429813at2759"/>
<dbReference type="SUPFAM" id="SSF47336">
    <property type="entry name" value="ACP-like"/>
    <property type="match status" value="1"/>
</dbReference>
<dbReference type="EMBL" id="JAGPXC010000003">
    <property type="protein sequence ID" value="KAH6655821.1"/>
    <property type="molecule type" value="Genomic_DNA"/>
</dbReference>
<dbReference type="Pfam" id="PF07993">
    <property type="entry name" value="NAD_binding_4"/>
    <property type="match status" value="1"/>
</dbReference>
<dbReference type="Proteomes" id="UP000758603">
    <property type="component" value="Unassembled WGS sequence"/>
</dbReference>